<dbReference type="AlphaFoldDB" id="B7PUJ8"/>
<dbReference type="EnsemblMetazoa" id="ISCW007647-RA">
    <property type="protein sequence ID" value="ISCW007647-PA"/>
    <property type="gene ID" value="ISCW007647"/>
</dbReference>
<sequence length="113" mass="12439">MQSMSLKAYHVVKSVTEESIDLDSSYPGPVNARISDLCQELEGRHRCCKATVDVVVHGVNSILVEHGVSLNTDCLPSDCERKVHYRKAPKAGNAFLGPQRVFRTPSKSSDKLV</sequence>
<dbReference type="EMBL" id="DS793006">
    <property type="protein sequence ID" value="EEC10270.1"/>
    <property type="molecule type" value="Genomic_DNA"/>
</dbReference>
<reference evidence="2" key="2">
    <citation type="submission" date="2020-05" db="UniProtKB">
        <authorList>
            <consortium name="EnsemblMetazoa"/>
        </authorList>
    </citation>
    <scope>IDENTIFICATION</scope>
    <source>
        <strain evidence="2">wikel</strain>
    </source>
</reference>
<reference evidence="1 3" key="1">
    <citation type="submission" date="2008-03" db="EMBL/GenBank/DDBJ databases">
        <title>Annotation of Ixodes scapularis.</title>
        <authorList>
            <consortium name="Ixodes scapularis Genome Project Consortium"/>
            <person name="Caler E."/>
            <person name="Hannick L.I."/>
            <person name="Bidwell S."/>
            <person name="Joardar V."/>
            <person name="Thiagarajan M."/>
            <person name="Amedeo P."/>
            <person name="Galinsky K.J."/>
            <person name="Schobel S."/>
            <person name="Inman J."/>
            <person name="Hostetler J."/>
            <person name="Miller J."/>
            <person name="Hammond M."/>
            <person name="Megy K."/>
            <person name="Lawson D."/>
            <person name="Kodira C."/>
            <person name="Sutton G."/>
            <person name="Meyer J."/>
            <person name="Hill C.A."/>
            <person name="Birren B."/>
            <person name="Nene V."/>
            <person name="Collins F."/>
            <person name="Alarcon-Chaidez F."/>
            <person name="Wikel S."/>
            <person name="Strausberg R."/>
        </authorList>
    </citation>
    <scope>NUCLEOTIDE SEQUENCE [LARGE SCALE GENOMIC DNA]</scope>
    <source>
        <strain evidence="3">Wikel</strain>
        <strain evidence="1">Wikel colony</strain>
    </source>
</reference>
<protein>
    <submittedName>
        <fullName evidence="1 2">Uncharacterized protein</fullName>
    </submittedName>
</protein>
<keyword evidence="3" id="KW-1185">Reference proteome</keyword>
<dbReference type="Proteomes" id="UP000001555">
    <property type="component" value="Unassembled WGS sequence"/>
</dbReference>
<evidence type="ECO:0000313" key="3">
    <source>
        <dbReference type="Proteomes" id="UP000001555"/>
    </source>
</evidence>
<evidence type="ECO:0000313" key="1">
    <source>
        <dbReference type="EMBL" id="EEC10270.1"/>
    </source>
</evidence>
<dbReference type="VEuPathDB" id="VectorBase:ISCW007647"/>
<organism>
    <name type="scientific">Ixodes scapularis</name>
    <name type="common">Black-legged tick</name>
    <name type="synonym">Deer tick</name>
    <dbReference type="NCBI Taxonomy" id="6945"/>
    <lineage>
        <taxon>Eukaryota</taxon>
        <taxon>Metazoa</taxon>
        <taxon>Ecdysozoa</taxon>
        <taxon>Arthropoda</taxon>
        <taxon>Chelicerata</taxon>
        <taxon>Arachnida</taxon>
        <taxon>Acari</taxon>
        <taxon>Parasitiformes</taxon>
        <taxon>Ixodida</taxon>
        <taxon>Ixodoidea</taxon>
        <taxon>Ixodidae</taxon>
        <taxon>Ixodinae</taxon>
        <taxon>Ixodes</taxon>
    </lineage>
</organism>
<name>B7PUJ8_IXOSC</name>
<dbReference type="VEuPathDB" id="VectorBase:ISCI007647"/>
<dbReference type="InParanoid" id="B7PUJ8"/>
<dbReference type="HOGENOM" id="CLU_2136216_0_0_1"/>
<dbReference type="PaxDb" id="6945-B7PUJ8"/>
<proteinExistence type="predicted"/>
<gene>
    <name evidence="1" type="ORF">IscW_ISCW007647</name>
</gene>
<accession>B7PUJ8</accession>
<dbReference type="EMBL" id="ABJB010712829">
    <property type="status" value="NOT_ANNOTATED_CDS"/>
    <property type="molecule type" value="Genomic_DNA"/>
</dbReference>
<evidence type="ECO:0000313" key="2">
    <source>
        <dbReference type="EnsemblMetazoa" id="ISCW007647-PA"/>
    </source>
</evidence>